<evidence type="ECO:0000313" key="2">
    <source>
        <dbReference type="Proteomes" id="UP000789525"/>
    </source>
</evidence>
<dbReference type="Proteomes" id="UP000789525">
    <property type="component" value="Unassembled WGS sequence"/>
</dbReference>
<organism evidence="1 2">
    <name type="scientific">Acaulospora colombiana</name>
    <dbReference type="NCBI Taxonomy" id="27376"/>
    <lineage>
        <taxon>Eukaryota</taxon>
        <taxon>Fungi</taxon>
        <taxon>Fungi incertae sedis</taxon>
        <taxon>Mucoromycota</taxon>
        <taxon>Glomeromycotina</taxon>
        <taxon>Glomeromycetes</taxon>
        <taxon>Diversisporales</taxon>
        <taxon>Acaulosporaceae</taxon>
        <taxon>Acaulospora</taxon>
    </lineage>
</organism>
<sequence>MSSFTDPVLQTLQSVLGSSWALFASGQWSQPLASLLANAKPPANRPFSPFLYGSEDGQKFWSPEKITEKSTNASAATTTPETMTRMKCPKAARGIPESKALWSTSYEIDSVTGFVPCSPPVTSLPPAFARWEQALANATHAVSLAEDDSPHASAKRLSSRLWREDIANAPVLDTTPLEQDSDLLRRAHHVLAFLVHFYVHSCPSSNSILIPESLAVPLVRVSKLLSIAPVLTFADTVLWNHEIIDPSLPLTRSNIRPLTLFTGSDDEANFYGCCAEIELRGVEALRAIANFYDIISTTSTTTLPPAAAASRTSSVITRPTLAGDKNLIHEEKISSQASSLNYDHTFVIDDTTLDHAAACLKTVAGVIRDLTAILQSVRQICDPHAFYFSVRPWFRGSDAAGPAASSQRCWIYQGVDESQVLELSGPSAGQSSIIHTLDIFLDVDHSNDSTMTHQSLSSSSSAFPPTSGAASSKQFAMVRYSSSRGKRKEDSWDLRKENDEGYDKGNMHKNRQRAADNGMR</sequence>
<reference evidence="1" key="1">
    <citation type="submission" date="2021-06" db="EMBL/GenBank/DDBJ databases">
        <authorList>
            <person name="Kallberg Y."/>
            <person name="Tangrot J."/>
            <person name="Rosling A."/>
        </authorList>
    </citation>
    <scope>NUCLEOTIDE SEQUENCE</scope>
    <source>
        <strain evidence="1">CL356</strain>
    </source>
</reference>
<gene>
    <name evidence="1" type="ORF">ACOLOM_LOCUS6128</name>
</gene>
<protein>
    <submittedName>
        <fullName evidence="1">2682_t:CDS:1</fullName>
    </submittedName>
</protein>
<comment type="caution">
    <text evidence="1">The sequence shown here is derived from an EMBL/GenBank/DDBJ whole genome shotgun (WGS) entry which is preliminary data.</text>
</comment>
<keyword evidence="2" id="KW-1185">Reference proteome</keyword>
<proteinExistence type="predicted"/>
<name>A0ACA9ME81_9GLOM</name>
<evidence type="ECO:0000313" key="1">
    <source>
        <dbReference type="EMBL" id="CAG8585671.1"/>
    </source>
</evidence>
<dbReference type="EMBL" id="CAJVPT010012229">
    <property type="protein sequence ID" value="CAG8585671.1"/>
    <property type="molecule type" value="Genomic_DNA"/>
</dbReference>
<accession>A0ACA9ME81</accession>